<gene>
    <name evidence="1" type="ORF">E0H85_11850</name>
</gene>
<evidence type="ECO:0000313" key="2">
    <source>
        <dbReference type="Proteomes" id="UP000291380"/>
    </source>
</evidence>
<dbReference type="AlphaFoldDB" id="A0A4R0EMG3"/>
<dbReference type="OrthoDB" id="489040at2"/>
<proteinExistence type="predicted"/>
<protein>
    <submittedName>
        <fullName evidence="1">Uncharacterized protein</fullName>
    </submittedName>
</protein>
<sequence>MSYHYHDENIIKSLPEDTVFVFGSNMAGQHAGGAARTALEHFGAITGVGRGWSGQSYAIPTMNEHLQQMPLSQIQHYIDDFKIYTKNHPKMTYFITSIGCGIAGYKTEEIAPMFKGISHNVIFPSSFRPFVERALPKLTRHFLRTVFNDDVIFSTRDDDVVTSLDLSENEKSAARIILNTQIYPTDSNGRDRSFEISDILHVLNGKIFEWQSNSEGPMMFGGVILALLELYNINEKDFIDVWLGEREIPAPKPENKARRKNR</sequence>
<dbReference type="Proteomes" id="UP000291380">
    <property type="component" value="Unassembled WGS sequence"/>
</dbReference>
<reference evidence="1 2" key="1">
    <citation type="submission" date="2019-02" db="EMBL/GenBank/DDBJ databases">
        <title>High diversity of culturable Acinetobacter species in natural soil and water ecosystems.</title>
        <authorList>
            <person name="Radolfova-Krizova L."/>
            <person name="Nemec A."/>
        </authorList>
    </citation>
    <scope>NUCLEOTIDE SEQUENCE [LARGE SCALE GENOMIC DNA]</scope>
    <source>
        <strain evidence="1 2">ANC 4281</strain>
    </source>
</reference>
<dbReference type="RefSeq" id="WP_131271660.1">
    <property type="nucleotide sequence ID" value="NZ_SJOA01000015.1"/>
</dbReference>
<comment type="caution">
    <text evidence="1">The sequence shown here is derived from an EMBL/GenBank/DDBJ whole genome shotgun (WGS) entry which is preliminary data.</text>
</comment>
<dbReference type="EMBL" id="SJOA01000015">
    <property type="protein sequence ID" value="TCB57970.1"/>
    <property type="molecule type" value="Genomic_DNA"/>
</dbReference>
<evidence type="ECO:0000313" key="1">
    <source>
        <dbReference type="EMBL" id="TCB57970.1"/>
    </source>
</evidence>
<accession>A0A4R0EMG3</accession>
<name>A0A4R0EMG3_9GAMM</name>
<organism evidence="1 2">
    <name type="scientific">Acinetobacter terrae</name>
    <dbReference type="NCBI Taxonomy" id="2731247"/>
    <lineage>
        <taxon>Bacteria</taxon>
        <taxon>Pseudomonadati</taxon>
        <taxon>Pseudomonadota</taxon>
        <taxon>Gammaproteobacteria</taxon>
        <taxon>Moraxellales</taxon>
        <taxon>Moraxellaceae</taxon>
        <taxon>Acinetobacter</taxon>
        <taxon>Acinetobacter Taxon 24</taxon>
    </lineage>
</organism>